<name>A0A448WM40_9PLAT</name>
<protein>
    <submittedName>
        <fullName evidence="1">Uncharacterized protein</fullName>
    </submittedName>
</protein>
<gene>
    <name evidence="1" type="ORF">PXEA_LOCUS8679</name>
</gene>
<sequence length="245" mass="25747">MAGFGFLVTFPASFVATCSQHKASSCSIFVPKHSLSSPPKFSQAVAPSLNTPCVGILDAEKTKASTLIPTCTVVPTPSFLQAGQHTPLLIDNTNADSPTTEGLAIVGPSCTPFSSVDLTRSSVSLCVENNVMQTHENSNLVKISVPDIGVSASLNKDTKPLQEDLALKLLHTNANGIDTSGSETPSLPGKVDKSSIVCQSPDFCQSVLDAITELHTFLYRSANAQAHLQDAFVFCQGLLKKAAGE</sequence>
<evidence type="ECO:0000313" key="2">
    <source>
        <dbReference type="Proteomes" id="UP000784294"/>
    </source>
</evidence>
<reference evidence="1" key="1">
    <citation type="submission" date="2018-11" db="EMBL/GenBank/DDBJ databases">
        <authorList>
            <consortium name="Pathogen Informatics"/>
        </authorList>
    </citation>
    <scope>NUCLEOTIDE SEQUENCE</scope>
</reference>
<dbReference type="Proteomes" id="UP000784294">
    <property type="component" value="Unassembled WGS sequence"/>
</dbReference>
<proteinExistence type="predicted"/>
<dbReference type="EMBL" id="CAAALY010023917">
    <property type="protein sequence ID" value="VEL15239.1"/>
    <property type="molecule type" value="Genomic_DNA"/>
</dbReference>
<organism evidence="1 2">
    <name type="scientific">Protopolystoma xenopodis</name>
    <dbReference type="NCBI Taxonomy" id="117903"/>
    <lineage>
        <taxon>Eukaryota</taxon>
        <taxon>Metazoa</taxon>
        <taxon>Spiralia</taxon>
        <taxon>Lophotrochozoa</taxon>
        <taxon>Platyhelminthes</taxon>
        <taxon>Monogenea</taxon>
        <taxon>Polyopisthocotylea</taxon>
        <taxon>Polystomatidea</taxon>
        <taxon>Polystomatidae</taxon>
        <taxon>Protopolystoma</taxon>
    </lineage>
</organism>
<comment type="caution">
    <text evidence="1">The sequence shown here is derived from an EMBL/GenBank/DDBJ whole genome shotgun (WGS) entry which is preliminary data.</text>
</comment>
<keyword evidence="2" id="KW-1185">Reference proteome</keyword>
<evidence type="ECO:0000313" key="1">
    <source>
        <dbReference type="EMBL" id="VEL15239.1"/>
    </source>
</evidence>
<dbReference type="AlphaFoldDB" id="A0A448WM40"/>
<accession>A0A448WM40</accession>